<organism evidence="2 3">
    <name type="scientific">[Candida] anglica</name>
    <dbReference type="NCBI Taxonomy" id="148631"/>
    <lineage>
        <taxon>Eukaryota</taxon>
        <taxon>Fungi</taxon>
        <taxon>Dikarya</taxon>
        <taxon>Ascomycota</taxon>
        <taxon>Saccharomycotina</taxon>
        <taxon>Pichiomycetes</taxon>
        <taxon>Debaryomycetaceae</taxon>
        <taxon>Kurtzmaniella</taxon>
    </lineage>
</organism>
<feature type="compositionally biased region" description="Low complexity" evidence="1">
    <location>
        <begin position="231"/>
        <end position="242"/>
    </location>
</feature>
<dbReference type="EMBL" id="OZ004260">
    <property type="protein sequence ID" value="CAK7921294.1"/>
    <property type="molecule type" value="Genomic_DNA"/>
</dbReference>
<reference evidence="2 3" key="1">
    <citation type="submission" date="2024-01" db="EMBL/GenBank/DDBJ databases">
        <authorList>
            <consortium name="Genoscope - CEA"/>
            <person name="William W."/>
        </authorList>
    </citation>
    <scope>NUCLEOTIDE SEQUENCE [LARGE SCALE GENOMIC DNA]</scope>
    <source>
        <strain evidence="2 3">29B2s-10</strain>
    </source>
</reference>
<evidence type="ECO:0000313" key="3">
    <source>
        <dbReference type="Proteomes" id="UP001497600"/>
    </source>
</evidence>
<protein>
    <submittedName>
        <fullName evidence="2">Uncharacterized protein</fullName>
    </submittedName>
</protein>
<feature type="compositionally biased region" description="Polar residues" evidence="1">
    <location>
        <begin position="632"/>
        <end position="644"/>
    </location>
</feature>
<feature type="compositionally biased region" description="Low complexity" evidence="1">
    <location>
        <begin position="654"/>
        <end position="663"/>
    </location>
</feature>
<keyword evidence="3" id="KW-1185">Reference proteome</keyword>
<feature type="compositionally biased region" description="Acidic residues" evidence="1">
    <location>
        <begin position="246"/>
        <end position="268"/>
    </location>
</feature>
<feature type="region of interest" description="Disordered" evidence="1">
    <location>
        <begin position="211"/>
        <end position="268"/>
    </location>
</feature>
<evidence type="ECO:0000313" key="2">
    <source>
        <dbReference type="EMBL" id="CAK7921294.1"/>
    </source>
</evidence>
<proteinExistence type="predicted"/>
<feature type="region of interest" description="Disordered" evidence="1">
    <location>
        <begin position="1"/>
        <end position="26"/>
    </location>
</feature>
<feature type="region of interest" description="Disordered" evidence="1">
    <location>
        <begin position="588"/>
        <end position="614"/>
    </location>
</feature>
<accession>A0ABP0EKJ3</accession>
<feature type="region of interest" description="Disordered" evidence="1">
    <location>
        <begin position="626"/>
        <end position="673"/>
    </location>
</feature>
<name>A0ABP0EKJ3_9ASCO</name>
<dbReference type="Proteomes" id="UP001497600">
    <property type="component" value="Chromosome H"/>
</dbReference>
<feature type="region of interest" description="Disordered" evidence="1">
    <location>
        <begin position="693"/>
        <end position="718"/>
    </location>
</feature>
<gene>
    <name evidence="2" type="ORF">CAAN4_H12508</name>
</gene>
<sequence>MSKRSSISLEAPISTPAKKRHLDGTDSLIPTNIRENVSMTNPTLPLSVPLLHTAPKSMLPIIHPPLKVNEFFTDLENDVTNTSTSNQINNIVNNFPPPPIPSHLTPQHMTQGGIMIPFIYPPPPLIKDKYGESDPLYGSNKSKTYIPLPPLPFPPPNYMPYPLISDNSSLTPNEVFKVFLDASTKLPRIDMVVASAAGSLYDMRAQADQEGFTITNHESSKKSSSRKNRRNNNNSNQQTNNNRDGEELEHEDELEDDDSEDEEYDEEYEDYKEYANGVDTSHAWDEYHRQSIPRNTVEIRSRFPPDYMDITPKTSDIKAKRLQRGDKKYPPQEFPVIEGDESIRSLKLPSNLSKIISNSHKDISSASGNHKERRREDLLKSMNEIAEFEASNEEELYLTLKREQLQKLKDLRQSIISFNGSDHEIKDSELLDVKQRLEVERDDELVKLKLFENYQLLNSALVFYQDSNKTYKNMNQLIVNKLMKLKNFFEYQKQLFTKALENESDQSFFDIKSKDSAKLYAGISTKDMNAYIKETIRLQASQTSSSTDSPELTLGSGYVGHSQQQIPLVHDFIPLASEKEFNLITGDLPSNKYKSASGENNSTSGKGKGYNSSKTANMKHHIFQSPLYDPLTSGSDTNSEANSSGAPKRRGRRAAGATNPGPGDKLIDGADKGSSKYSEAVLLAKIMKHYVPPQGARPDELTNDLEGMGVSTKWPVSK</sequence>
<evidence type="ECO:0000256" key="1">
    <source>
        <dbReference type="SAM" id="MobiDB-lite"/>
    </source>
</evidence>
<feature type="compositionally biased region" description="Polar residues" evidence="1">
    <location>
        <begin position="592"/>
        <end position="614"/>
    </location>
</feature>